<dbReference type="AlphaFoldDB" id="A0AAV3QYH3"/>
<dbReference type="Proteomes" id="UP001454036">
    <property type="component" value="Unassembled WGS sequence"/>
</dbReference>
<organism evidence="2 3">
    <name type="scientific">Lithospermum erythrorhizon</name>
    <name type="common">Purple gromwell</name>
    <name type="synonym">Lithospermum officinale var. erythrorhizon</name>
    <dbReference type="NCBI Taxonomy" id="34254"/>
    <lineage>
        <taxon>Eukaryota</taxon>
        <taxon>Viridiplantae</taxon>
        <taxon>Streptophyta</taxon>
        <taxon>Embryophyta</taxon>
        <taxon>Tracheophyta</taxon>
        <taxon>Spermatophyta</taxon>
        <taxon>Magnoliopsida</taxon>
        <taxon>eudicotyledons</taxon>
        <taxon>Gunneridae</taxon>
        <taxon>Pentapetalae</taxon>
        <taxon>asterids</taxon>
        <taxon>lamiids</taxon>
        <taxon>Boraginales</taxon>
        <taxon>Boraginaceae</taxon>
        <taxon>Boraginoideae</taxon>
        <taxon>Lithospermeae</taxon>
        <taxon>Lithospermum</taxon>
    </lineage>
</organism>
<comment type="caution">
    <text evidence="2">The sequence shown here is derived from an EMBL/GenBank/DDBJ whole genome shotgun (WGS) entry which is preliminary data.</text>
</comment>
<accession>A0AAV3QYH3</accession>
<reference evidence="2 3" key="1">
    <citation type="submission" date="2024-01" db="EMBL/GenBank/DDBJ databases">
        <title>The complete chloroplast genome sequence of Lithospermum erythrorhizon: insights into the phylogenetic relationship among Boraginaceae species and the maternal lineages of purple gromwells.</title>
        <authorList>
            <person name="Okada T."/>
            <person name="Watanabe K."/>
        </authorList>
    </citation>
    <scope>NUCLEOTIDE SEQUENCE [LARGE SCALE GENOMIC DNA]</scope>
</reference>
<protein>
    <submittedName>
        <fullName evidence="2">Uncharacterized protein</fullName>
    </submittedName>
</protein>
<sequence>MRLIIGFPPFTPPAISSLPSLKLLLVYRRTLPFLMESTKRIVVMNKTHRRSLAPQAFSKQGSPRCLTAPSGSGGGSEGVKAASWSPSLSRGFLALTTGANPGAPQGGGTGEGAPRSLSPSR</sequence>
<proteinExistence type="predicted"/>
<evidence type="ECO:0000313" key="3">
    <source>
        <dbReference type="Proteomes" id="UP001454036"/>
    </source>
</evidence>
<evidence type="ECO:0000256" key="1">
    <source>
        <dbReference type="SAM" id="MobiDB-lite"/>
    </source>
</evidence>
<feature type="region of interest" description="Disordered" evidence="1">
    <location>
        <begin position="53"/>
        <end position="121"/>
    </location>
</feature>
<keyword evidence="3" id="KW-1185">Reference proteome</keyword>
<gene>
    <name evidence="2" type="ORF">LIER_23089</name>
</gene>
<evidence type="ECO:0000313" key="2">
    <source>
        <dbReference type="EMBL" id="GAA0168356.1"/>
    </source>
</evidence>
<name>A0AAV3QYH3_LITER</name>
<dbReference type="EMBL" id="BAABME010006437">
    <property type="protein sequence ID" value="GAA0168356.1"/>
    <property type="molecule type" value="Genomic_DNA"/>
</dbReference>